<dbReference type="SUPFAM" id="SSF53335">
    <property type="entry name" value="S-adenosyl-L-methionine-dependent methyltransferases"/>
    <property type="match status" value="1"/>
</dbReference>
<dbReference type="PANTHER" id="PTHR15020">
    <property type="entry name" value="FLAVIN REDUCTASE-RELATED"/>
    <property type="match status" value="1"/>
</dbReference>
<dbReference type="EMBL" id="CAXAMM010006903">
    <property type="protein sequence ID" value="CAK9012715.1"/>
    <property type="molecule type" value="Genomic_DNA"/>
</dbReference>
<dbReference type="InterPro" id="IPR016040">
    <property type="entry name" value="NAD(P)-bd_dom"/>
</dbReference>
<dbReference type="Pfam" id="PF13460">
    <property type="entry name" value="NAD_binding_10"/>
    <property type="match status" value="1"/>
</dbReference>
<organism evidence="3 4">
    <name type="scientific">Durusdinium trenchii</name>
    <dbReference type="NCBI Taxonomy" id="1381693"/>
    <lineage>
        <taxon>Eukaryota</taxon>
        <taxon>Sar</taxon>
        <taxon>Alveolata</taxon>
        <taxon>Dinophyceae</taxon>
        <taxon>Suessiales</taxon>
        <taxon>Symbiodiniaceae</taxon>
        <taxon>Durusdinium</taxon>
    </lineage>
</organism>
<evidence type="ECO:0000313" key="3">
    <source>
        <dbReference type="EMBL" id="CAK9012715.1"/>
    </source>
</evidence>
<feature type="region of interest" description="Disordered" evidence="1">
    <location>
        <begin position="341"/>
        <end position="368"/>
    </location>
</feature>
<evidence type="ECO:0000259" key="2">
    <source>
        <dbReference type="Pfam" id="PF13460"/>
    </source>
</evidence>
<dbReference type="Gene3D" id="3.40.50.150">
    <property type="entry name" value="Vaccinia Virus protein VP39"/>
    <property type="match status" value="1"/>
</dbReference>
<accession>A0ABP0JE88</accession>
<feature type="non-terminal residue" evidence="3">
    <location>
        <position position="1354"/>
    </location>
</feature>
<dbReference type="InterPro" id="IPR019410">
    <property type="entry name" value="Methyltransf_16"/>
</dbReference>
<keyword evidence="4" id="KW-1185">Reference proteome</keyword>
<evidence type="ECO:0000313" key="4">
    <source>
        <dbReference type="Proteomes" id="UP001642464"/>
    </source>
</evidence>
<feature type="compositionally biased region" description="Basic and acidic residues" evidence="1">
    <location>
        <begin position="341"/>
        <end position="356"/>
    </location>
</feature>
<evidence type="ECO:0000256" key="1">
    <source>
        <dbReference type="SAM" id="MobiDB-lite"/>
    </source>
</evidence>
<dbReference type="InterPro" id="IPR036291">
    <property type="entry name" value="NAD(P)-bd_dom_sf"/>
</dbReference>
<sequence>MSAFLGDLSIVRSSCLPPLRLLAVPMPLGSREGRGGTGHRGGRFLCAAIAAPVVLGCWTVRRRSRQSMRSSEQPEWVPTKEVLAELASSERPIGYYCLREADSETCTICELRSPTEAERRFHLKINGEVQRFMVNELPFSEGKLGGHLWDGGILMSAWCASHEDLFGGEEVLELGSGIGLLGITVSCLASSVVLSDFGPTGEEDGRLVPPGLLDNLRQNVVLNKITNAEVKHIDWHDFLHISSAATFRRLIAADVVYYSADLPALAATIGAHLCEGGRADILTVRRDWRGPLASERATAEDLAAALTVYGHVTVTELLGYCCTFEEVPLALITLTRDSRVESRDKRHHQAPEEKKKGTSSGGKKKGFTEEIKPGVGFFELWDIEDTTGPKLRVDVEMLAAANPEHFGRKLIDGNTVSLIPDLLCAGGCQELESGITYFLMTSNAGVVYDMMDNPLPMLDTNRSRSWSFYVNENVTRAPEVLRTSFAINSTEAVTEVHGYLYFAQRVFQNGSFPDTVRQASEIQIQDCGADFDCSHSQVVEPVTVQVEPWSSQRLGLEPGLVHFSFEVPDVPHRFQVTVLPWSFMGADTRKGSLAGPSQPYTFMLETGSDPSIPPERPFILPGGVFPSGPEPVAANSNVTMVFSEEVLAGSGNISFCVDLVEDRCSLGRFADGSWATLELSAATVERRKVTWQLEEFAFGQSLQILMPEGLFLSADDRRVPVSYSSGEYRFRIREGDVMPPQVIAIEATERRNGTVQMIFSEAVLFEGDMGNEGVLELATSKGMADFHATVDGAVVTIHGPFATGESYGLRYAAEAALMDLANNRAISVPMDSEIFAISDDTEGPEAHLPVPHLLQMHEVFYIMFDEPVHPGLSHCQLESLPPSYCGLTCGRSEVLVNLRAMVHHFEQGGHMRSMIQVDPGRYLLPGVEYRLTVQPGFIEDSVGNLCEGVEATYKVDLRRDLIPPQLLLATINGFSDVREQYCTFFQAMVVIGVRNREEKAPPVPVARRSLWTGALLLASPANAQAPQKVLVAGATGQTGRRIVERLAKDGQTSVVGGVRDVSKAQSELSKSSIAIRGAMIDEVKAVDTKGVELKSLDVAKDSVDALAGSLTGVDALIIATGFVPGNPFAMNAEAHAVDNLGTKALVDAAKKSGVKKIVLVSSILTNGRGWGQENSPGFQVTNAFGNVLDEKLEAEKYLRASGIDYTIVRPGGLKASAPAGGLVVSKEDTLNSGEISRDLVADVSIAAIFDQRASNKVVEIIEDETKSQPSKDKWLVVEVERFQDLAGNPAMGAGDSLVFQVARAQAESTMDLTVLASLPMDGQTMVPMTSSLQLVFDRMVQAGPGHFLLLPEIE</sequence>
<comment type="caution">
    <text evidence="3">The sequence shown here is derived from an EMBL/GenBank/DDBJ whole genome shotgun (WGS) entry which is preliminary data.</text>
</comment>
<dbReference type="Pfam" id="PF10294">
    <property type="entry name" value="Methyltransf_16"/>
    <property type="match status" value="1"/>
</dbReference>
<name>A0ABP0JE88_9DINO</name>
<gene>
    <name evidence="3" type="ORF">SCF082_LOCUS11626</name>
</gene>
<dbReference type="SUPFAM" id="SSF51735">
    <property type="entry name" value="NAD(P)-binding Rossmann-fold domains"/>
    <property type="match status" value="1"/>
</dbReference>
<dbReference type="CDD" id="cd05243">
    <property type="entry name" value="SDR_a5"/>
    <property type="match status" value="1"/>
</dbReference>
<dbReference type="Proteomes" id="UP001642464">
    <property type="component" value="Unassembled WGS sequence"/>
</dbReference>
<dbReference type="Gene3D" id="3.40.50.720">
    <property type="entry name" value="NAD(P)-binding Rossmann-like Domain"/>
    <property type="match status" value="1"/>
</dbReference>
<proteinExistence type="predicted"/>
<reference evidence="3 4" key="1">
    <citation type="submission" date="2024-02" db="EMBL/GenBank/DDBJ databases">
        <authorList>
            <person name="Chen Y."/>
            <person name="Shah S."/>
            <person name="Dougan E. K."/>
            <person name="Thang M."/>
            <person name="Chan C."/>
        </authorList>
    </citation>
    <scope>NUCLEOTIDE SEQUENCE [LARGE SCALE GENOMIC DNA]</scope>
</reference>
<dbReference type="InterPro" id="IPR029063">
    <property type="entry name" value="SAM-dependent_MTases_sf"/>
</dbReference>
<dbReference type="PANTHER" id="PTHR15020:SF11">
    <property type="entry name" value="OS06G0360300 PROTEIN"/>
    <property type="match status" value="1"/>
</dbReference>
<feature type="domain" description="NAD(P)-binding" evidence="2">
    <location>
        <begin position="1033"/>
        <end position="1250"/>
    </location>
</feature>
<protein>
    <submittedName>
        <fullName evidence="3">Chloroplastic</fullName>
    </submittedName>
</protein>